<keyword evidence="1" id="KW-0812">Transmembrane</keyword>
<dbReference type="EMBL" id="CAJNOG010000181">
    <property type="protein sequence ID" value="CAF1048494.1"/>
    <property type="molecule type" value="Genomic_DNA"/>
</dbReference>
<dbReference type="Gene3D" id="1.20.1070.10">
    <property type="entry name" value="Rhodopsin 7-helix transmembrane proteins"/>
    <property type="match status" value="1"/>
</dbReference>
<sequence>MSLCGDACFWGSISNSFAQYMSIAHDIMPIVIIVVFGAALLFRTVMQKRRLRQGNGWRQYRKMIIQFIFISITFVVSNLPYTIVYFGEALGFSSFGINLLRYFLLLSNLEPMALPYATLITLPGLKEKLYALIICKPKQNTIRPTVA</sequence>
<dbReference type="OrthoDB" id="10045248at2759"/>
<accession>A0A813SP60</accession>
<evidence type="ECO:0000313" key="2">
    <source>
        <dbReference type="EMBL" id="CAF0799130.1"/>
    </source>
</evidence>
<evidence type="ECO:0000313" key="7">
    <source>
        <dbReference type="Proteomes" id="UP000663860"/>
    </source>
</evidence>
<dbReference type="Proteomes" id="UP000663860">
    <property type="component" value="Unassembled WGS sequence"/>
</dbReference>
<dbReference type="SUPFAM" id="SSF81321">
    <property type="entry name" value="Family A G protein-coupled receptor-like"/>
    <property type="match status" value="1"/>
</dbReference>
<protein>
    <submittedName>
        <fullName evidence="2">Uncharacterized protein</fullName>
    </submittedName>
</protein>
<gene>
    <name evidence="2" type="ORF">IZO911_LOCUS6830</name>
    <name evidence="4" type="ORF">JYZ213_LOCUS18544</name>
    <name evidence="6" type="ORF">KXQ929_LOCUS9865</name>
    <name evidence="5" type="ORF">OXD698_LOCUS4428</name>
    <name evidence="3" type="ORF">VCS650_LOCUS10256</name>
</gene>
<feature type="transmembrane region" description="Helical" evidence="1">
    <location>
        <begin position="20"/>
        <end position="42"/>
    </location>
</feature>
<evidence type="ECO:0000313" key="6">
    <source>
        <dbReference type="EMBL" id="CAF3683903.1"/>
    </source>
</evidence>
<comment type="caution">
    <text evidence="2">The sequence shown here is derived from an EMBL/GenBank/DDBJ whole genome shotgun (WGS) entry which is preliminary data.</text>
</comment>
<dbReference type="Proteomes" id="UP000663868">
    <property type="component" value="Unassembled WGS sequence"/>
</dbReference>
<dbReference type="EMBL" id="CAJNOE010000043">
    <property type="protein sequence ID" value="CAF0799130.1"/>
    <property type="molecule type" value="Genomic_DNA"/>
</dbReference>
<reference evidence="2" key="1">
    <citation type="submission" date="2021-02" db="EMBL/GenBank/DDBJ databases">
        <authorList>
            <person name="Nowell W R."/>
        </authorList>
    </citation>
    <scope>NUCLEOTIDE SEQUENCE</scope>
</reference>
<evidence type="ECO:0000256" key="1">
    <source>
        <dbReference type="SAM" id="Phobius"/>
    </source>
</evidence>
<dbReference type="EMBL" id="CAJOAZ010000168">
    <property type="protein sequence ID" value="CAF3561265.1"/>
    <property type="molecule type" value="Genomic_DNA"/>
</dbReference>
<feature type="transmembrane region" description="Helical" evidence="1">
    <location>
        <begin position="63"/>
        <end position="87"/>
    </location>
</feature>
<keyword evidence="1" id="KW-1133">Transmembrane helix</keyword>
<evidence type="ECO:0000313" key="3">
    <source>
        <dbReference type="EMBL" id="CAF0918790.1"/>
    </source>
</evidence>
<dbReference type="Proteomes" id="UP000663844">
    <property type="component" value="Unassembled WGS sequence"/>
</dbReference>
<dbReference type="EMBL" id="CAJOBB010000457">
    <property type="protein sequence ID" value="CAF3683903.1"/>
    <property type="molecule type" value="Genomic_DNA"/>
</dbReference>
<name>A0A813SP60_9BILA</name>
<dbReference type="Proteomes" id="UP000663891">
    <property type="component" value="Unassembled WGS sequence"/>
</dbReference>
<dbReference type="Proteomes" id="UP000663845">
    <property type="component" value="Unassembled WGS sequence"/>
</dbReference>
<dbReference type="EMBL" id="CAJNON010000073">
    <property type="protein sequence ID" value="CAF0918790.1"/>
    <property type="molecule type" value="Genomic_DNA"/>
</dbReference>
<evidence type="ECO:0000313" key="4">
    <source>
        <dbReference type="EMBL" id="CAF1048494.1"/>
    </source>
</evidence>
<organism evidence="2 7">
    <name type="scientific">Adineta steineri</name>
    <dbReference type="NCBI Taxonomy" id="433720"/>
    <lineage>
        <taxon>Eukaryota</taxon>
        <taxon>Metazoa</taxon>
        <taxon>Spiralia</taxon>
        <taxon>Gnathifera</taxon>
        <taxon>Rotifera</taxon>
        <taxon>Eurotatoria</taxon>
        <taxon>Bdelloidea</taxon>
        <taxon>Adinetida</taxon>
        <taxon>Adinetidae</taxon>
        <taxon>Adineta</taxon>
    </lineage>
</organism>
<dbReference type="AlphaFoldDB" id="A0A813SP60"/>
<evidence type="ECO:0000313" key="5">
    <source>
        <dbReference type="EMBL" id="CAF3561265.1"/>
    </source>
</evidence>
<keyword evidence="1" id="KW-0472">Membrane</keyword>
<proteinExistence type="predicted"/>